<dbReference type="EMBL" id="JACGWN010000003">
    <property type="protein sequence ID" value="KAL0455932.1"/>
    <property type="molecule type" value="Genomic_DNA"/>
</dbReference>
<proteinExistence type="predicted"/>
<organism evidence="2">
    <name type="scientific">Sesamum latifolium</name>
    <dbReference type="NCBI Taxonomy" id="2727402"/>
    <lineage>
        <taxon>Eukaryota</taxon>
        <taxon>Viridiplantae</taxon>
        <taxon>Streptophyta</taxon>
        <taxon>Embryophyta</taxon>
        <taxon>Tracheophyta</taxon>
        <taxon>Spermatophyta</taxon>
        <taxon>Magnoliopsida</taxon>
        <taxon>eudicotyledons</taxon>
        <taxon>Gunneridae</taxon>
        <taxon>Pentapetalae</taxon>
        <taxon>asterids</taxon>
        <taxon>lamiids</taxon>
        <taxon>Lamiales</taxon>
        <taxon>Pedaliaceae</taxon>
        <taxon>Sesamum</taxon>
    </lineage>
</organism>
<reference evidence="2" key="1">
    <citation type="submission" date="2020-06" db="EMBL/GenBank/DDBJ databases">
        <authorList>
            <person name="Li T."/>
            <person name="Hu X."/>
            <person name="Zhang T."/>
            <person name="Song X."/>
            <person name="Zhang H."/>
            <person name="Dai N."/>
            <person name="Sheng W."/>
            <person name="Hou X."/>
            <person name="Wei L."/>
        </authorList>
    </citation>
    <scope>NUCLEOTIDE SEQUENCE</scope>
    <source>
        <strain evidence="2">KEN1</strain>
        <tissue evidence="2">Leaf</tissue>
    </source>
</reference>
<comment type="caution">
    <text evidence="2">The sequence shown here is derived from an EMBL/GenBank/DDBJ whole genome shotgun (WGS) entry which is preliminary data.</text>
</comment>
<sequence>MRRPSIFNSARTGRSCRWSLLAARPLAGQWGRYSLARWSRGRRSPLAQRTGEPSEQAPAIFAS</sequence>
<evidence type="ECO:0000256" key="1">
    <source>
        <dbReference type="SAM" id="MobiDB-lite"/>
    </source>
</evidence>
<protein>
    <submittedName>
        <fullName evidence="2">Uncharacterized protein</fullName>
    </submittedName>
</protein>
<evidence type="ECO:0000313" key="2">
    <source>
        <dbReference type="EMBL" id="KAL0455932.1"/>
    </source>
</evidence>
<name>A0AAW2XPF9_9LAMI</name>
<reference evidence="2" key="2">
    <citation type="journal article" date="2024" name="Plant">
        <title>Genomic evolution and insights into agronomic trait innovations of Sesamum species.</title>
        <authorList>
            <person name="Miao H."/>
            <person name="Wang L."/>
            <person name="Qu L."/>
            <person name="Liu H."/>
            <person name="Sun Y."/>
            <person name="Le M."/>
            <person name="Wang Q."/>
            <person name="Wei S."/>
            <person name="Zheng Y."/>
            <person name="Lin W."/>
            <person name="Duan Y."/>
            <person name="Cao H."/>
            <person name="Xiong S."/>
            <person name="Wang X."/>
            <person name="Wei L."/>
            <person name="Li C."/>
            <person name="Ma Q."/>
            <person name="Ju M."/>
            <person name="Zhao R."/>
            <person name="Li G."/>
            <person name="Mu C."/>
            <person name="Tian Q."/>
            <person name="Mei H."/>
            <person name="Zhang T."/>
            <person name="Gao T."/>
            <person name="Zhang H."/>
        </authorList>
    </citation>
    <scope>NUCLEOTIDE SEQUENCE</scope>
    <source>
        <strain evidence="2">KEN1</strain>
    </source>
</reference>
<feature type="region of interest" description="Disordered" evidence="1">
    <location>
        <begin position="42"/>
        <end position="63"/>
    </location>
</feature>
<accession>A0AAW2XPF9</accession>
<gene>
    <name evidence="2" type="ORF">Slati_0932400</name>
</gene>
<dbReference type="AlphaFoldDB" id="A0AAW2XPF9"/>